<sequence length="560" mass="64521">MADGTRLKEIQEAQKKTNILLLNERARRQASEEEILGRLDQVLEVQEGLLASVLNIEHSLVTLQQQLQSVVEELQQYNRNKSILGEGLTASVERGSTSRAVVHNSFRHEGSNVPRQDQQHTGAYIALNKMEFPYFDGENARSWVRRCTRYFQLIPIPEDQKVPLASIYMQGKAEVWYQGYTQKKEFNSWDELVADVLGRFEDLHSERVMADFNRLLHETTVNAYLEKFEELKDQMLIFNRNLGEEFFMLKFISGLKEEVKSFVSIFNPTSLNQAVILARKLEHTVNAILKRAHQPSRTLQSKFPFKPLNRNLPQKPNFQPGRFLTEAEVKAKKEKNLCYRCDEPYAPGHRCKYRQVYMLLSDAEAKDFDEIAQGDSTVEEERAEEDMAVSLHAMKEHTNSKTLRFNGLVGDREILILIDSGSTHCFIDEKVVGTLGCEVEGITPMTVEVADGRRLTSKVICPKFCWEVQGHKFSHPVRLLKLGSYDLVLGCDWLSNHNPVELDFQQMKVTLNRAGSKVILKESGKQPPKEHKRNNLKKLTYEERKAKLIEVKCSEFRSWK</sequence>
<dbReference type="SUPFAM" id="SSF50630">
    <property type="entry name" value="Acid proteases"/>
    <property type="match status" value="1"/>
</dbReference>
<dbReference type="RefSeq" id="XP_020550197.1">
    <property type="nucleotide sequence ID" value="XM_020694538.1"/>
</dbReference>
<dbReference type="PANTHER" id="PTHR15503">
    <property type="entry name" value="LDOC1 RELATED"/>
    <property type="match status" value="1"/>
</dbReference>
<evidence type="ECO:0000313" key="3">
    <source>
        <dbReference type="RefSeq" id="XP_020550197.1"/>
    </source>
</evidence>
<dbReference type="KEGG" id="sind:110012122"/>
<dbReference type="AlphaFoldDB" id="A0A8M8UUI4"/>
<dbReference type="GeneID" id="110012122"/>
<dbReference type="Gene3D" id="2.40.70.10">
    <property type="entry name" value="Acid Proteases"/>
    <property type="match status" value="1"/>
</dbReference>
<dbReference type="InterPro" id="IPR005162">
    <property type="entry name" value="Retrotrans_gag_dom"/>
</dbReference>
<dbReference type="CDD" id="cd00303">
    <property type="entry name" value="retropepsin_like"/>
    <property type="match status" value="1"/>
</dbReference>
<keyword evidence="2" id="KW-1185">Reference proteome</keyword>
<name>A0A8M8UUI4_SESIN</name>
<dbReference type="Pfam" id="PF08284">
    <property type="entry name" value="RVP_2"/>
    <property type="match status" value="1"/>
</dbReference>
<dbReference type="InterPro" id="IPR032567">
    <property type="entry name" value="RTL1-rel"/>
</dbReference>
<organism evidence="2 3">
    <name type="scientific">Sesamum indicum</name>
    <name type="common">Oriental sesame</name>
    <name type="synonym">Sesamum orientale</name>
    <dbReference type="NCBI Taxonomy" id="4182"/>
    <lineage>
        <taxon>Eukaryota</taxon>
        <taxon>Viridiplantae</taxon>
        <taxon>Streptophyta</taxon>
        <taxon>Embryophyta</taxon>
        <taxon>Tracheophyta</taxon>
        <taxon>Spermatophyta</taxon>
        <taxon>Magnoliopsida</taxon>
        <taxon>eudicotyledons</taxon>
        <taxon>Gunneridae</taxon>
        <taxon>Pentapetalae</taxon>
        <taxon>asterids</taxon>
        <taxon>lamiids</taxon>
        <taxon>Lamiales</taxon>
        <taxon>Pedaliaceae</taxon>
        <taxon>Sesamum</taxon>
    </lineage>
</organism>
<dbReference type="Pfam" id="PF03732">
    <property type="entry name" value="Retrotrans_gag"/>
    <property type="match status" value="1"/>
</dbReference>
<evidence type="ECO:0000259" key="1">
    <source>
        <dbReference type="Pfam" id="PF03732"/>
    </source>
</evidence>
<dbReference type="OrthoDB" id="913048at2759"/>
<accession>A0A8M8UUI4</accession>
<dbReference type="Proteomes" id="UP000504604">
    <property type="component" value="Linkage group LG6"/>
</dbReference>
<reference evidence="3" key="1">
    <citation type="submission" date="2025-08" db="UniProtKB">
        <authorList>
            <consortium name="RefSeq"/>
        </authorList>
    </citation>
    <scope>IDENTIFICATION</scope>
</reference>
<proteinExistence type="predicted"/>
<evidence type="ECO:0000313" key="2">
    <source>
        <dbReference type="Proteomes" id="UP000504604"/>
    </source>
</evidence>
<dbReference type="PANTHER" id="PTHR15503:SF40">
    <property type="match status" value="1"/>
</dbReference>
<dbReference type="InterPro" id="IPR021109">
    <property type="entry name" value="Peptidase_aspartic_dom_sf"/>
</dbReference>
<feature type="domain" description="Retrotransposon gag" evidence="1">
    <location>
        <begin position="164"/>
        <end position="257"/>
    </location>
</feature>
<gene>
    <name evidence="3" type="primary">LOC110012122</name>
</gene>
<protein>
    <submittedName>
        <fullName evidence="3">Uncharacterized protein LOC110012122</fullName>
    </submittedName>
</protein>